<proteinExistence type="predicted"/>
<comment type="caution">
    <text evidence="1">The sequence shown here is derived from an EMBL/GenBank/DDBJ whole genome shotgun (WGS) entry which is preliminary data.</text>
</comment>
<evidence type="ECO:0000313" key="10">
    <source>
        <dbReference type="Proteomes" id="UP000440732"/>
    </source>
</evidence>
<evidence type="ECO:0000313" key="1">
    <source>
        <dbReference type="EMBL" id="KAE8944261.1"/>
    </source>
</evidence>
<dbReference type="EMBL" id="QXGE01000543">
    <property type="protein sequence ID" value="KAE9309504.1"/>
    <property type="molecule type" value="Genomic_DNA"/>
</dbReference>
<dbReference type="Proteomes" id="UP000441208">
    <property type="component" value="Unassembled WGS sequence"/>
</dbReference>
<dbReference type="Proteomes" id="UP000440732">
    <property type="component" value="Unassembled WGS sequence"/>
</dbReference>
<protein>
    <submittedName>
        <fullName evidence="1">Uncharacterized protein</fullName>
    </submittedName>
</protein>
<evidence type="ECO:0000313" key="11">
    <source>
        <dbReference type="Proteomes" id="UP000441208"/>
    </source>
</evidence>
<evidence type="ECO:0000313" key="7">
    <source>
        <dbReference type="Proteomes" id="UP000429523"/>
    </source>
</evidence>
<evidence type="ECO:0000313" key="4">
    <source>
        <dbReference type="EMBL" id="KAE9144402.1"/>
    </source>
</evidence>
<evidence type="ECO:0000313" key="8">
    <source>
        <dbReference type="Proteomes" id="UP000437068"/>
    </source>
</evidence>
<evidence type="ECO:0000313" key="9">
    <source>
        <dbReference type="Proteomes" id="UP000440367"/>
    </source>
</evidence>
<dbReference type="Proteomes" id="UP000460718">
    <property type="component" value="Unassembled WGS sequence"/>
</dbReference>
<evidence type="ECO:0000313" key="6">
    <source>
        <dbReference type="EMBL" id="KAE9309504.1"/>
    </source>
</evidence>
<name>A0A6A3FIR0_9STRA</name>
<evidence type="ECO:0000313" key="5">
    <source>
        <dbReference type="EMBL" id="KAE9240491.1"/>
    </source>
</evidence>
<dbReference type="Proteomes" id="UP000429523">
    <property type="component" value="Unassembled WGS sequence"/>
</dbReference>
<accession>A0A6A3FIR0</accession>
<sequence>MKAPSSEETEETPRAFLDAFTAKDLRTSCRTYYINVRGKGDSLDNKQGYNDMLVILARSRRESEEAASDERAKTQPDIAESSTCILERWERAKTESNWALGKCVDGMRFERTSP</sequence>
<gene>
    <name evidence="6" type="ORF">PF001_g10654</name>
    <name evidence="5" type="ORF">PF002_g9737</name>
    <name evidence="4" type="ORF">PF006_g10663</name>
    <name evidence="3" type="ORF">PF007_g5222</name>
    <name evidence="1" type="ORF">PF009_g6058</name>
    <name evidence="2" type="ORF">PF011_g10255</name>
</gene>
<evidence type="ECO:0000313" key="3">
    <source>
        <dbReference type="EMBL" id="KAE9128563.1"/>
    </source>
</evidence>
<dbReference type="EMBL" id="QXGF01000213">
    <property type="protein sequence ID" value="KAE8944261.1"/>
    <property type="molecule type" value="Genomic_DNA"/>
</dbReference>
<dbReference type="EMBL" id="QXFZ01000179">
    <property type="protein sequence ID" value="KAE9128563.1"/>
    <property type="molecule type" value="Genomic_DNA"/>
</dbReference>
<reference evidence="7 8" key="1">
    <citation type="submission" date="2018-08" db="EMBL/GenBank/DDBJ databases">
        <title>Genomic investigation of the strawberry pathogen Phytophthora fragariae indicates pathogenicity is determined by transcriptional variation in three key races.</title>
        <authorList>
            <person name="Adams T.M."/>
            <person name="Armitage A.D."/>
            <person name="Sobczyk M.K."/>
            <person name="Bates H.J."/>
            <person name="Dunwell J.M."/>
            <person name="Nellist C.F."/>
            <person name="Harrison R.J."/>
        </authorList>
    </citation>
    <scope>NUCLEOTIDE SEQUENCE [LARGE SCALE GENOMIC DNA]</scope>
    <source>
        <strain evidence="6 8">A4</strain>
        <strain evidence="5 9">BC-1</strain>
        <strain evidence="4 10">NOV-5</strain>
        <strain evidence="3 11">NOV-71</strain>
        <strain evidence="1 7">NOV-9</strain>
        <strain evidence="2 12">SCRP245</strain>
    </source>
</reference>
<dbReference type="EMBL" id="QXFW01000533">
    <property type="protein sequence ID" value="KAE9009485.1"/>
    <property type="molecule type" value="Genomic_DNA"/>
</dbReference>
<dbReference type="EMBL" id="QXGA01000545">
    <property type="protein sequence ID" value="KAE9144402.1"/>
    <property type="molecule type" value="Genomic_DNA"/>
</dbReference>
<dbReference type="AlphaFoldDB" id="A0A6A3FIR0"/>
<evidence type="ECO:0000313" key="2">
    <source>
        <dbReference type="EMBL" id="KAE9009485.1"/>
    </source>
</evidence>
<dbReference type="Proteomes" id="UP000440367">
    <property type="component" value="Unassembled WGS sequence"/>
</dbReference>
<organism evidence="1 7">
    <name type="scientific">Phytophthora fragariae</name>
    <dbReference type="NCBI Taxonomy" id="53985"/>
    <lineage>
        <taxon>Eukaryota</taxon>
        <taxon>Sar</taxon>
        <taxon>Stramenopiles</taxon>
        <taxon>Oomycota</taxon>
        <taxon>Peronosporomycetes</taxon>
        <taxon>Peronosporales</taxon>
        <taxon>Peronosporaceae</taxon>
        <taxon>Phytophthora</taxon>
    </lineage>
</organism>
<dbReference type="EMBL" id="QXGD01000409">
    <property type="protein sequence ID" value="KAE9240491.1"/>
    <property type="molecule type" value="Genomic_DNA"/>
</dbReference>
<dbReference type="Proteomes" id="UP000437068">
    <property type="component" value="Unassembled WGS sequence"/>
</dbReference>
<evidence type="ECO:0000313" key="12">
    <source>
        <dbReference type="Proteomes" id="UP000460718"/>
    </source>
</evidence>